<dbReference type="AlphaFoldDB" id="A0AAD2D2U8"/>
<name>A0AAD2D2U8_EUPCR</name>
<protein>
    <submittedName>
        <fullName evidence="1">Uncharacterized protein</fullName>
    </submittedName>
</protein>
<dbReference type="EMBL" id="CAMPGE010019238">
    <property type="protein sequence ID" value="CAI2377588.1"/>
    <property type="molecule type" value="Genomic_DNA"/>
</dbReference>
<keyword evidence="2" id="KW-1185">Reference proteome</keyword>
<proteinExistence type="predicted"/>
<sequence>METSEKESLVEIKYLQKSLLEQEDRLLISLNNIFIADVTMGVLDTTCLTKVAINGEEIYTLNLQDHDNDKNRLYKIKFPNRATFVLNIFPMKKCLDKQIERVLTQLRSGKFKSILIESLCGIQDKILRRMMKPLARILPSVTSNVSFSFMGFTSKQFLTILGNCDNLKMMEFYDSRFEEIPISSWLNKAPIIAKKYPKIRGLYFSYCQLSDGSEWRPSHSVLPSILATISAWTLSQSLESIKVSGKFITLTNLRELLNEAGLQHIECK</sequence>
<dbReference type="SUPFAM" id="SSF52047">
    <property type="entry name" value="RNI-like"/>
    <property type="match status" value="1"/>
</dbReference>
<evidence type="ECO:0000313" key="1">
    <source>
        <dbReference type="EMBL" id="CAI2377588.1"/>
    </source>
</evidence>
<dbReference type="Proteomes" id="UP001295684">
    <property type="component" value="Unassembled WGS sequence"/>
</dbReference>
<reference evidence="1" key="1">
    <citation type="submission" date="2023-07" db="EMBL/GenBank/DDBJ databases">
        <authorList>
            <consortium name="AG Swart"/>
            <person name="Singh M."/>
            <person name="Singh A."/>
            <person name="Seah K."/>
            <person name="Emmerich C."/>
        </authorList>
    </citation>
    <scope>NUCLEOTIDE SEQUENCE</scope>
    <source>
        <strain evidence="1">DP1</strain>
    </source>
</reference>
<organism evidence="1 2">
    <name type="scientific">Euplotes crassus</name>
    <dbReference type="NCBI Taxonomy" id="5936"/>
    <lineage>
        <taxon>Eukaryota</taxon>
        <taxon>Sar</taxon>
        <taxon>Alveolata</taxon>
        <taxon>Ciliophora</taxon>
        <taxon>Intramacronucleata</taxon>
        <taxon>Spirotrichea</taxon>
        <taxon>Hypotrichia</taxon>
        <taxon>Euplotida</taxon>
        <taxon>Euplotidae</taxon>
        <taxon>Moneuplotes</taxon>
    </lineage>
</organism>
<accession>A0AAD2D2U8</accession>
<comment type="caution">
    <text evidence="1">The sequence shown here is derived from an EMBL/GenBank/DDBJ whole genome shotgun (WGS) entry which is preliminary data.</text>
</comment>
<gene>
    <name evidence="1" type="ORF">ECRASSUSDP1_LOCUS18976</name>
</gene>
<evidence type="ECO:0000313" key="2">
    <source>
        <dbReference type="Proteomes" id="UP001295684"/>
    </source>
</evidence>